<feature type="domain" description="Dynein regulatory complex protein 1/2 N-terminal" evidence="12">
    <location>
        <begin position="86"/>
        <end position="185"/>
    </location>
</feature>
<organism evidence="14 15">
    <name type="scientific">Collichthys lucidus</name>
    <name type="common">Big head croaker</name>
    <name type="synonym">Sciaena lucida</name>
    <dbReference type="NCBI Taxonomy" id="240159"/>
    <lineage>
        <taxon>Eukaryota</taxon>
        <taxon>Metazoa</taxon>
        <taxon>Chordata</taxon>
        <taxon>Craniata</taxon>
        <taxon>Vertebrata</taxon>
        <taxon>Euteleostomi</taxon>
        <taxon>Actinopterygii</taxon>
        <taxon>Neopterygii</taxon>
        <taxon>Teleostei</taxon>
        <taxon>Neoteleostei</taxon>
        <taxon>Acanthomorphata</taxon>
        <taxon>Eupercaria</taxon>
        <taxon>Sciaenidae</taxon>
        <taxon>Collichthys</taxon>
    </lineage>
</organism>
<evidence type="ECO:0000256" key="11">
    <source>
        <dbReference type="SAM" id="MobiDB-lite"/>
    </source>
</evidence>
<name>A0A4U5UL48_COLLU</name>
<dbReference type="Pfam" id="PF14775">
    <property type="entry name" value="NYD-SP28_assoc"/>
    <property type="match status" value="1"/>
</dbReference>
<dbReference type="InterPro" id="IPR039750">
    <property type="entry name" value="DRC1/DRC2"/>
</dbReference>
<evidence type="ECO:0000313" key="15">
    <source>
        <dbReference type="Proteomes" id="UP000298787"/>
    </source>
</evidence>
<evidence type="ECO:0000256" key="3">
    <source>
        <dbReference type="ARBA" id="ARBA00013815"/>
    </source>
</evidence>
<comment type="function">
    <text evidence="9">Component of the nexin-dynein regulatory complex (N-DRC) a key regulator of ciliary/flagellar motility which maintains the alignment and integrity of the distal axoneme and regulates microtubule sliding in motile axonemes. Plays a critical role in the assembly of N-DRC and also stabilizes the assembly of multiple inner dynein arms and radial spokes. Coassembles with CCDC65/DRC2 to form a central scaffold needed for assembly of the N-DRC and its attachment to the outer doublet microtubules.</text>
</comment>
<keyword evidence="5 10" id="KW-0175">Coiled coil</keyword>
<evidence type="ECO:0000313" key="14">
    <source>
        <dbReference type="EMBL" id="TKS75593.1"/>
    </source>
</evidence>
<evidence type="ECO:0000259" key="13">
    <source>
        <dbReference type="Pfam" id="PF14775"/>
    </source>
</evidence>
<evidence type="ECO:0000256" key="6">
    <source>
        <dbReference type="ARBA" id="ARBA00023069"/>
    </source>
</evidence>
<dbReference type="GO" id="GO:0005858">
    <property type="term" value="C:axonemal dynein complex"/>
    <property type="evidence" value="ECO:0007669"/>
    <property type="project" value="InterPro"/>
</dbReference>
<feature type="coiled-coil region" evidence="10">
    <location>
        <begin position="129"/>
        <end position="203"/>
    </location>
</feature>
<feature type="region of interest" description="Disordered" evidence="11">
    <location>
        <begin position="660"/>
        <end position="712"/>
    </location>
</feature>
<evidence type="ECO:0000256" key="10">
    <source>
        <dbReference type="SAM" id="Coils"/>
    </source>
</evidence>
<keyword evidence="6" id="KW-0969">Cilium</keyword>
<keyword evidence="4" id="KW-0282">Flagellum</keyword>
<keyword evidence="7" id="KW-0966">Cell projection</keyword>
<reference evidence="14 15" key="1">
    <citation type="submission" date="2019-01" db="EMBL/GenBank/DDBJ databases">
        <title>Genome Assembly of Collichthys lucidus.</title>
        <authorList>
            <person name="Cai M."/>
            <person name="Xiao S."/>
        </authorList>
    </citation>
    <scope>NUCLEOTIDE SEQUENCE [LARGE SCALE GENOMIC DNA]</scope>
    <source>
        <strain evidence="14">JT15FE1705JMU</strain>
        <tissue evidence="14">Muscle</tissue>
    </source>
</reference>
<feature type="region of interest" description="Disordered" evidence="11">
    <location>
        <begin position="541"/>
        <end position="563"/>
    </location>
</feature>
<dbReference type="Proteomes" id="UP000298787">
    <property type="component" value="Chromosome 9"/>
</dbReference>
<dbReference type="EMBL" id="CM014086">
    <property type="protein sequence ID" value="TKS75593.1"/>
    <property type="molecule type" value="Genomic_DNA"/>
</dbReference>
<evidence type="ECO:0000256" key="8">
    <source>
        <dbReference type="ARBA" id="ARBA00031554"/>
    </source>
</evidence>
<keyword evidence="15" id="KW-1185">Reference proteome</keyword>
<dbReference type="STRING" id="240159.A0A4U5UL48"/>
<evidence type="ECO:0000256" key="4">
    <source>
        <dbReference type="ARBA" id="ARBA00022846"/>
    </source>
</evidence>
<dbReference type="InterPro" id="IPR039505">
    <property type="entry name" value="DRC1/2_N"/>
</dbReference>
<dbReference type="Pfam" id="PF14772">
    <property type="entry name" value="NYD-SP28"/>
    <property type="match status" value="1"/>
</dbReference>
<feature type="region of interest" description="Disordered" evidence="11">
    <location>
        <begin position="450"/>
        <end position="483"/>
    </location>
</feature>
<evidence type="ECO:0000259" key="12">
    <source>
        <dbReference type="Pfam" id="PF14772"/>
    </source>
</evidence>
<dbReference type="PANTHER" id="PTHR21625">
    <property type="entry name" value="NYD-SP28 PROTEIN"/>
    <property type="match status" value="1"/>
</dbReference>
<dbReference type="GO" id="GO:0070286">
    <property type="term" value="P:axonemal dynein complex assembly"/>
    <property type="evidence" value="ECO:0007669"/>
    <property type="project" value="InterPro"/>
</dbReference>
<comment type="subcellular location">
    <subcellularLocation>
        <location evidence="1">Cytoplasm</location>
        <location evidence="1">Cytoskeleton</location>
        <location evidence="1">Flagellum axoneme</location>
    </subcellularLocation>
</comment>
<evidence type="ECO:0000256" key="1">
    <source>
        <dbReference type="ARBA" id="ARBA00004611"/>
    </source>
</evidence>
<feature type="coiled-coil region" evidence="10">
    <location>
        <begin position="238"/>
        <end position="265"/>
    </location>
</feature>
<feature type="compositionally biased region" description="Basic and acidic residues" evidence="11">
    <location>
        <begin position="664"/>
        <end position="676"/>
    </location>
</feature>
<dbReference type="AlphaFoldDB" id="A0A4U5UL48"/>
<sequence>MEEHDEDPGEASVTSVLSENQEAESGFCRNTTKHTVYYTFRVSTQEVKEDPKKVVNEEIKEEEESEKRLTDLRRDLTALVTNIQTAADAKESTRRTELEESRRLRLEWLENDARSSKEKFEEISKGWSIDNKKLIAQELQEVLNNQQKLCSALVEDKKKLINDFQQELKAADDRYVKDLRKLAEELDLMIERMEGQINTLTTAYREEVVQMKRVHQQETELMFTKDMTKWEQSRKELLDKELENMMEWKKKVEEYEEKIHNLSLETANKCSSIDMELNARFQDEEKKGQHTKATNLITQLKRSQTDHEAQIHKMKMTMMHSRFISIKKHLKKQIEMLAVKNEQLKKRDQDLTEKYKHNIQQFERLKKKTKHIVAAEARKFEEMWLMAEAELKQLVERALVIDSLIYKEHFGLAWERPHMAFMEISGPIQPQKQQAVSQSFQSGQALRRKVDASVGPDTRSTDVEMHKEGTEVQSESGAEVEEGKLSMETLKKVKELLCDESGFLMEDKLWKLLAPLEKDEQTIVKLCSLLCDVSVGSGDFSDKAEEEETNTPHQTSEPLDPNHVLPALNSFIEQLTRSRKSPALQHASFQPVEVRDCSKDEEYWQSMGSVISEDKMKLWDDTENAMKDYLDVLTEIAALVPETQSLEQQNAELRMLLQQSLASSREEEQSQEEHHQHSSQQHGTMQLVVPPGQDTHRPHRAQQPRHAGTGTTAHRDSEILVAHFGAVVVPYSVSFVEFVN</sequence>
<dbReference type="GO" id="GO:0060285">
    <property type="term" value="P:cilium-dependent cell motility"/>
    <property type="evidence" value="ECO:0007669"/>
    <property type="project" value="TreeGrafter"/>
</dbReference>
<proteinExistence type="inferred from homology"/>
<accession>A0A4U5UL48</accession>
<dbReference type="PANTHER" id="PTHR21625:SF1">
    <property type="entry name" value="DYNEIN REGULATORY COMPLEX PROTEIN 1"/>
    <property type="match status" value="1"/>
</dbReference>
<evidence type="ECO:0000256" key="5">
    <source>
        <dbReference type="ARBA" id="ARBA00023054"/>
    </source>
</evidence>
<evidence type="ECO:0000256" key="2">
    <source>
        <dbReference type="ARBA" id="ARBA00009688"/>
    </source>
</evidence>
<evidence type="ECO:0000256" key="9">
    <source>
        <dbReference type="ARBA" id="ARBA00046115"/>
    </source>
</evidence>
<comment type="similarity">
    <text evidence="2">Belongs to the DRC1 family.</text>
</comment>
<feature type="domain" description="Dynein regulatory complex protein 1 C-terminal" evidence="13">
    <location>
        <begin position="602"/>
        <end position="661"/>
    </location>
</feature>
<dbReference type="GO" id="GO:0003352">
    <property type="term" value="P:regulation of cilium movement"/>
    <property type="evidence" value="ECO:0007669"/>
    <property type="project" value="TreeGrafter"/>
</dbReference>
<feature type="region of interest" description="Disordered" evidence="11">
    <location>
        <begin position="1"/>
        <end position="27"/>
    </location>
</feature>
<gene>
    <name evidence="14" type="ORF">D9C73_010246</name>
</gene>
<dbReference type="InterPro" id="IPR029440">
    <property type="entry name" value="DRC1_C"/>
</dbReference>
<feature type="coiled-coil region" evidence="10">
    <location>
        <begin position="327"/>
        <end position="354"/>
    </location>
</feature>
<evidence type="ECO:0000256" key="7">
    <source>
        <dbReference type="ARBA" id="ARBA00023273"/>
    </source>
</evidence>
<feature type="compositionally biased region" description="Basic and acidic residues" evidence="11">
    <location>
        <begin position="459"/>
        <end position="470"/>
    </location>
</feature>
<protein>
    <recommendedName>
        <fullName evidence="3">Dynein regulatory complex protein 1</fullName>
    </recommendedName>
    <alternativeName>
        <fullName evidence="8">Coiled-coil domain-containing protein 164</fullName>
    </alternativeName>
</protein>